<reference evidence="8 9" key="1">
    <citation type="journal article" date="2021" name="BMC Biol.">
        <title>Horizontally acquired antibacterial genes associated with adaptive radiation of ladybird beetles.</title>
        <authorList>
            <person name="Li H.S."/>
            <person name="Tang X.F."/>
            <person name="Huang Y.H."/>
            <person name="Xu Z.Y."/>
            <person name="Chen M.L."/>
            <person name="Du X.Y."/>
            <person name="Qiu B.Y."/>
            <person name="Chen P.T."/>
            <person name="Zhang W."/>
            <person name="Slipinski A."/>
            <person name="Escalona H.E."/>
            <person name="Waterhouse R.M."/>
            <person name="Zwick A."/>
            <person name="Pang H."/>
        </authorList>
    </citation>
    <scope>NUCLEOTIDE SEQUENCE [LARGE SCALE GENOMIC DNA]</scope>
    <source>
        <strain evidence="8">SYSU2018</strain>
    </source>
</reference>
<dbReference type="InterPro" id="IPR059242">
    <property type="entry name" value="mS23_dom"/>
</dbReference>
<dbReference type="Proteomes" id="UP001516400">
    <property type="component" value="Unassembled WGS sequence"/>
</dbReference>
<evidence type="ECO:0000256" key="1">
    <source>
        <dbReference type="ARBA" id="ARBA00004173"/>
    </source>
</evidence>
<proteinExistence type="inferred from homology"/>
<dbReference type="InterPro" id="IPR023611">
    <property type="entry name" value="mS23_dom_met"/>
</dbReference>
<sequence length="149" mass="17533">MANSRLEKIGTIYTRAAGLIKSGAKRWEDRPLWFDVYEAFPPKEEPKYDRPSPNLKLQQIFYDEDKIRAMFHKANKNIGSIDLFKSQSSTLTQRFIECYRKIDEKYEGKEDAQKVYDEALQLLKLEKDSKEMESINTTIDSETKKIKKI</sequence>
<keyword evidence="9" id="KW-1185">Reference proteome</keyword>
<evidence type="ECO:0000256" key="2">
    <source>
        <dbReference type="ARBA" id="ARBA00009864"/>
    </source>
</evidence>
<evidence type="ECO:0000256" key="5">
    <source>
        <dbReference type="ARBA" id="ARBA00023274"/>
    </source>
</evidence>
<dbReference type="Pfam" id="PF10484">
    <property type="entry name" value="MRP-S23"/>
    <property type="match status" value="1"/>
</dbReference>
<organism evidence="8 9">
    <name type="scientific">Cryptolaemus montrouzieri</name>
    <dbReference type="NCBI Taxonomy" id="559131"/>
    <lineage>
        <taxon>Eukaryota</taxon>
        <taxon>Metazoa</taxon>
        <taxon>Ecdysozoa</taxon>
        <taxon>Arthropoda</taxon>
        <taxon>Hexapoda</taxon>
        <taxon>Insecta</taxon>
        <taxon>Pterygota</taxon>
        <taxon>Neoptera</taxon>
        <taxon>Endopterygota</taxon>
        <taxon>Coleoptera</taxon>
        <taxon>Polyphaga</taxon>
        <taxon>Cucujiformia</taxon>
        <taxon>Coccinelloidea</taxon>
        <taxon>Coccinellidae</taxon>
        <taxon>Scymninae</taxon>
        <taxon>Scymnini</taxon>
        <taxon>Cryptolaemus</taxon>
    </lineage>
</organism>
<dbReference type="PANTHER" id="PTHR15925">
    <property type="entry name" value="MITOCHONDRIAL RIBOSOMAL PROTEIN S23"/>
    <property type="match status" value="1"/>
</dbReference>
<gene>
    <name evidence="8" type="ORF">HHI36_000420</name>
</gene>
<evidence type="ECO:0000313" key="9">
    <source>
        <dbReference type="Proteomes" id="UP001516400"/>
    </source>
</evidence>
<dbReference type="EMBL" id="JABFTP020000185">
    <property type="protein sequence ID" value="KAL3285900.1"/>
    <property type="molecule type" value="Genomic_DNA"/>
</dbReference>
<comment type="subcellular location">
    <subcellularLocation>
        <location evidence="1">Mitochondrion</location>
    </subcellularLocation>
</comment>
<keyword evidence="4" id="KW-0496">Mitochondrion</keyword>
<evidence type="ECO:0000313" key="8">
    <source>
        <dbReference type="EMBL" id="KAL3285900.1"/>
    </source>
</evidence>
<protein>
    <recommendedName>
        <fullName evidence="6">Small ribosomal subunit protein mS23</fullName>
    </recommendedName>
</protein>
<comment type="similarity">
    <text evidence="2">Belongs to the mitochondrion-specific ribosomal protein mS23 family.</text>
</comment>
<evidence type="ECO:0000256" key="4">
    <source>
        <dbReference type="ARBA" id="ARBA00023128"/>
    </source>
</evidence>
<comment type="caution">
    <text evidence="8">The sequence shown here is derived from an EMBL/GenBank/DDBJ whole genome shotgun (WGS) entry which is preliminary data.</text>
</comment>
<evidence type="ECO:0000256" key="6">
    <source>
        <dbReference type="ARBA" id="ARBA00035137"/>
    </source>
</evidence>
<feature type="domain" description="Small ribosomal subunit protein mS23 conserved" evidence="7">
    <location>
        <begin position="2"/>
        <end position="125"/>
    </location>
</feature>
<dbReference type="PANTHER" id="PTHR15925:SF2">
    <property type="entry name" value="SMALL RIBOSOMAL SUBUNIT PROTEIN MS23"/>
    <property type="match status" value="1"/>
</dbReference>
<evidence type="ECO:0000256" key="3">
    <source>
        <dbReference type="ARBA" id="ARBA00022980"/>
    </source>
</evidence>
<dbReference type="CDD" id="cd23701">
    <property type="entry name" value="At1g26750"/>
    <property type="match status" value="1"/>
</dbReference>
<dbReference type="AlphaFoldDB" id="A0ABD2P4Z1"/>
<name>A0ABD2P4Z1_9CUCU</name>
<accession>A0ABD2P4Z1</accession>
<evidence type="ECO:0000259" key="7">
    <source>
        <dbReference type="Pfam" id="PF10484"/>
    </source>
</evidence>
<dbReference type="InterPro" id="IPR019520">
    <property type="entry name" value="Ribosomal_mS23_met"/>
</dbReference>
<keyword evidence="3" id="KW-0689">Ribosomal protein</keyword>
<keyword evidence="5" id="KW-0687">Ribonucleoprotein</keyword>